<comment type="caution">
    <text evidence="4">The sequence shown here is derived from an EMBL/GenBank/DDBJ whole genome shotgun (WGS) entry which is preliminary data.</text>
</comment>
<dbReference type="GO" id="GO:0006955">
    <property type="term" value="P:immune response"/>
    <property type="evidence" value="ECO:0007669"/>
    <property type="project" value="InterPro"/>
</dbReference>
<reference evidence="4" key="1">
    <citation type="submission" date="2020-10" db="EMBL/GenBank/DDBJ databases">
        <title>Chromosome-scale genome assembly of the Allis shad, Alosa alosa.</title>
        <authorList>
            <person name="Margot Z."/>
            <person name="Christophe K."/>
            <person name="Cabau C."/>
            <person name="Louis A."/>
            <person name="Berthelot C."/>
            <person name="Parey E."/>
            <person name="Roest Crollius H."/>
            <person name="Montfort J."/>
            <person name="Robinson-Rechavi M."/>
            <person name="Bucao C."/>
            <person name="Bouchez O."/>
            <person name="Gislard M."/>
            <person name="Lluch J."/>
            <person name="Milhes M."/>
            <person name="Lampietro C."/>
            <person name="Lopez Roques C."/>
            <person name="Donnadieu C."/>
            <person name="Braasch I."/>
            <person name="Desvignes T."/>
            <person name="Postlethwait J."/>
            <person name="Bobe J."/>
            <person name="Guiguen Y."/>
        </authorList>
    </citation>
    <scope>NUCLEOTIDE SEQUENCE</scope>
    <source>
        <strain evidence="4">M-15738</strain>
        <tissue evidence="4">Blood</tissue>
    </source>
</reference>
<keyword evidence="2" id="KW-1133">Transmembrane helix</keyword>
<evidence type="ECO:0000256" key="1">
    <source>
        <dbReference type="ARBA" id="ARBA00008670"/>
    </source>
</evidence>
<name>A0AAV6GXS4_9TELE</name>
<dbReference type="PROSITE" id="PS50049">
    <property type="entry name" value="THD_2"/>
    <property type="match status" value="1"/>
</dbReference>
<accession>A0AAV6GXS4</accession>
<comment type="similarity">
    <text evidence="1">Belongs to the tumor necrosis factor family.</text>
</comment>
<protein>
    <recommendedName>
        <fullName evidence="3">THD domain-containing protein</fullName>
    </recommendedName>
</protein>
<organism evidence="4 5">
    <name type="scientific">Alosa alosa</name>
    <name type="common">allis shad</name>
    <dbReference type="NCBI Taxonomy" id="278164"/>
    <lineage>
        <taxon>Eukaryota</taxon>
        <taxon>Metazoa</taxon>
        <taxon>Chordata</taxon>
        <taxon>Craniata</taxon>
        <taxon>Vertebrata</taxon>
        <taxon>Euteleostomi</taxon>
        <taxon>Actinopterygii</taxon>
        <taxon>Neopterygii</taxon>
        <taxon>Teleostei</taxon>
        <taxon>Clupei</taxon>
        <taxon>Clupeiformes</taxon>
        <taxon>Clupeoidei</taxon>
        <taxon>Clupeidae</taxon>
        <taxon>Alosa</taxon>
    </lineage>
</organism>
<gene>
    <name evidence="4" type="ORF">AALO_G00075390</name>
</gene>
<keyword evidence="5" id="KW-1185">Reference proteome</keyword>
<evidence type="ECO:0000256" key="2">
    <source>
        <dbReference type="SAM" id="Phobius"/>
    </source>
</evidence>
<dbReference type="SUPFAM" id="SSF49842">
    <property type="entry name" value="TNF-like"/>
    <property type="match status" value="1"/>
</dbReference>
<sequence>MTQQALELGEAGGIAAVGHESRRFNCILILWMTVLTIGLAANLSLYFIAIPGAPGKTLGREGTQNPPIPNKADVTFFDLVPSKSANEYGPISWNNKEDIDMEQSETLISIKEDGFYFLYGQVTLMSGSTGSNTVKIIKKSSNKGEEIVLESSIGEKSNSTGFFGKILRLEAQTSISINCSNHHLLKTDTKKNLFTFVGIYKMGKLGQSTD</sequence>
<evidence type="ECO:0000259" key="3">
    <source>
        <dbReference type="PROSITE" id="PS50049"/>
    </source>
</evidence>
<evidence type="ECO:0000313" key="5">
    <source>
        <dbReference type="Proteomes" id="UP000823561"/>
    </source>
</evidence>
<dbReference type="GO" id="GO:0016020">
    <property type="term" value="C:membrane"/>
    <property type="evidence" value="ECO:0007669"/>
    <property type="project" value="InterPro"/>
</dbReference>
<feature type="transmembrane region" description="Helical" evidence="2">
    <location>
        <begin position="28"/>
        <end position="50"/>
    </location>
</feature>
<dbReference type="Pfam" id="PF00229">
    <property type="entry name" value="TNF"/>
    <property type="match status" value="1"/>
</dbReference>
<dbReference type="InterPro" id="IPR008983">
    <property type="entry name" value="Tumour_necrosis_fac-like_dom"/>
</dbReference>
<dbReference type="InterPro" id="IPR006052">
    <property type="entry name" value="TNF_dom"/>
</dbReference>
<dbReference type="AlphaFoldDB" id="A0AAV6GXS4"/>
<proteinExistence type="inferred from homology"/>
<keyword evidence="2" id="KW-0472">Membrane</keyword>
<dbReference type="EMBL" id="JADWDJ010000006">
    <property type="protein sequence ID" value="KAG5279219.1"/>
    <property type="molecule type" value="Genomic_DNA"/>
</dbReference>
<dbReference type="Gene3D" id="2.60.120.40">
    <property type="match status" value="1"/>
</dbReference>
<dbReference type="GO" id="GO:0005164">
    <property type="term" value="F:tumor necrosis factor receptor binding"/>
    <property type="evidence" value="ECO:0007669"/>
    <property type="project" value="InterPro"/>
</dbReference>
<evidence type="ECO:0000313" key="4">
    <source>
        <dbReference type="EMBL" id="KAG5279219.1"/>
    </source>
</evidence>
<dbReference type="Proteomes" id="UP000823561">
    <property type="component" value="Chromosome 6"/>
</dbReference>
<keyword evidence="2" id="KW-0812">Transmembrane</keyword>
<feature type="domain" description="THD" evidence="3">
    <location>
        <begin position="75"/>
        <end position="202"/>
    </location>
</feature>